<dbReference type="OrthoDB" id="445677at2759"/>
<reference evidence="2" key="1">
    <citation type="submission" date="2022-07" db="EMBL/GenBank/DDBJ databases">
        <title>Chromosome-level genome of Muraenolepis orangiensis.</title>
        <authorList>
            <person name="Kim J."/>
        </authorList>
    </citation>
    <scope>NUCLEOTIDE SEQUENCE</scope>
    <source>
        <strain evidence="2">KU_S4_2022</strain>
        <tissue evidence="2">Muscle</tissue>
    </source>
</reference>
<evidence type="ECO:0000313" key="2">
    <source>
        <dbReference type="EMBL" id="KAJ3596311.1"/>
    </source>
</evidence>
<keyword evidence="3" id="KW-1185">Reference proteome</keyword>
<dbReference type="AlphaFoldDB" id="A0A9Q0DYZ7"/>
<evidence type="ECO:0000256" key="1">
    <source>
        <dbReference type="SAM" id="MobiDB-lite"/>
    </source>
</evidence>
<feature type="region of interest" description="Disordered" evidence="1">
    <location>
        <begin position="1"/>
        <end position="63"/>
    </location>
</feature>
<gene>
    <name evidence="2" type="ORF">NHX12_002720</name>
</gene>
<organism evidence="2 3">
    <name type="scientific">Muraenolepis orangiensis</name>
    <name type="common">Patagonian moray cod</name>
    <dbReference type="NCBI Taxonomy" id="630683"/>
    <lineage>
        <taxon>Eukaryota</taxon>
        <taxon>Metazoa</taxon>
        <taxon>Chordata</taxon>
        <taxon>Craniata</taxon>
        <taxon>Vertebrata</taxon>
        <taxon>Euteleostomi</taxon>
        <taxon>Actinopterygii</taxon>
        <taxon>Neopterygii</taxon>
        <taxon>Teleostei</taxon>
        <taxon>Neoteleostei</taxon>
        <taxon>Acanthomorphata</taxon>
        <taxon>Zeiogadaria</taxon>
        <taxon>Gadariae</taxon>
        <taxon>Gadiformes</taxon>
        <taxon>Muraenolepidoidei</taxon>
        <taxon>Muraenolepididae</taxon>
        <taxon>Muraenolepis</taxon>
    </lineage>
</organism>
<proteinExistence type="predicted"/>
<name>A0A9Q0DYZ7_9TELE</name>
<feature type="compositionally biased region" description="Low complexity" evidence="1">
    <location>
        <begin position="1"/>
        <end position="14"/>
    </location>
</feature>
<dbReference type="EMBL" id="JANIIK010000110">
    <property type="protein sequence ID" value="KAJ3596311.1"/>
    <property type="molecule type" value="Genomic_DNA"/>
</dbReference>
<protein>
    <submittedName>
        <fullName evidence="2">Uncharacterized protein</fullName>
    </submittedName>
</protein>
<evidence type="ECO:0000313" key="3">
    <source>
        <dbReference type="Proteomes" id="UP001148018"/>
    </source>
</evidence>
<dbReference type="Proteomes" id="UP001148018">
    <property type="component" value="Unassembled WGS sequence"/>
</dbReference>
<accession>A0A9Q0DYZ7</accession>
<sequence>MSYSDYDSDGYSSNDDADYVPSADNLSEDDLNDCVKEDPLDENDGVPLVSDGSKKKKRTKKKDDSLAMRWVVFNLYLA</sequence>
<comment type="caution">
    <text evidence="2">The sequence shown here is derived from an EMBL/GenBank/DDBJ whole genome shotgun (WGS) entry which is preliminary data.</text>
</comment>